<dbReference type="RefSeq" id="WP_377774217.1">
    <property type="nucleotide sequence ID" value="NZ_JBHUHO010000038.1"/>
</dbReference>
<dbReference type="SUPFAM" id="SSF49899">
    <property type="entry name" value="Concanavalin A-like lectins/glucanases"/>
    <property type="match status" value="1"/>
</dbReference>
<comment type="caution">
    <text evidence="1">The sequence shown here is derived from an EMBL/GenBank/DDBJ whole genome shotgun (WGS) entry which is preliminary data.</text>
</comment>
<organism evidence="1 2">
    <name type="scientific">Paenibacillus yanchengensis</name>
    <dbReference type="NCBI Taxonomy" id="2035833"/>
    <lineage>
        <taxon>Bacteria</taxon>
        <taxon>Bacillati</taxon>
        <taxon>Bacillota</taxon>
        <taxon>Bacilli</taxon>
        <taxon>Bacillales</taxon>
        <taxon>Paenibacillaceae</taxon>
        <taxon>Paenibacillus</taxon>
    </lineage>
</organism>
<proteinExistence type="predicted"/>
<keyword evidence="2" id="KW-1185">Reference proteome</keyword>
<sequence length="331" mass="36982">MTKIVTDGLLVYYNAKWNKQSAPYLEDLSGNDLHAEIDGVTLQGDVLYFDGVDDKLIMPLLPAQTSYTIELWASYIKQSSANYMLVFGDESNGFRIDNESGITNLRVMQAGQSRSGANSGVDYSGQMVQYILLYDASTKTVERYMDGNPLSSLTYVADMQFDAGQGVIGANGLAGGWGSFYGDLAVFRIYERKLTPTEVVQNRAVGTDIGLDEGLEVSYLAPMNQQIYKVYSDKYDTVQQFFLPAATNYSIVSTIYRNILAMLNTEQQVSKQITTLSPTLQTIWFLYQTDYPMLLSIVPSYTQSVHFKVSIQRTVKVTTLITKLINIEVKI</sequence>
<dbReference type="InterPro" id="IPR013320">
    <property type="entry name" value="ConA-like_dom_sf"/>
</dbReference>
<gene>
    <name evidence="1" type="ORF">ACFSJH_16035</name>
</gene>
<dbReference type="EMBL" id="JBHUHO010000038">
    <property type="protein sequence ID" value="MFD2117239.1"/>
    <property type="molecule type" value="Genomic_DNA"/>
</dbReference>
<reference evidence="2" key="1">
    <citation type="journal article" date="2019" name="Int. J. Syst. Evol. Microbiol.">
        <title>The Global Catalogue of Microorganisms (GCM) 10K type strain sequencing project: providing services to taxonomists for standard genome sequencing and annotation.</title>
        <authorList>
            <consortium name="The Broad Institute Genomics Platform"/>
            <consortium name="The Broad Institute Genome Sequencing Center for Infectious Disease"/>
            <person name="Wu L."/>
            <person name="Ma J."/>
        </authorList>
    </citation>
    <scope>NUCLEOTIDE SEQUENCE [LARGE SCALE GENOMIC DNA]</scope>
    <source>
        <strain evidence="2">GH52</strain>
    </source>
</reference>
<dbReference type="Gene3D" id="2.60.120.200">
    <property type="match status" value="1"/>
</dbReference>
<protein>
    <submittedName>
        <fullName evidence="1">LamG-like jellyroll fold domain-containing protein</fullName>
    </submittedName>
</protein>
<dbReference type="Proteomes" id="UP001597362">
    <property type="component" value="Unassembled WGS sequence"/>
</dbReference>
<accession>A0ABW4YP50</accession>
<name>A0ABW4YP50_9BACL</name>
<evidence type="ECO:0000313" key="1">
    <source>
        <dbReference type="EMBL" id="MFD2117239.1"/>
    </source>
</evidence>
<dbReference type="Pfam" id="PF13385">
    <property type="entry name" value="Laminin_G_3"/>
    <property type="match status" value="1"/>
</dbReference>
<evidence type="ECO:0000313" key="2">
    <source>
        <dbReference type="Proteomes" id="UP001597362"/>
    </source>
</evidence>